<dbReference type="EMBL" id="FNFE01000010">
    <property type="protein sequence ID" value="SDL06661.1"/>
    <property type="molecule type" value="Genomic_DNA"/>
</dbReference>
<evidence type="ECO:0000313" key="3">
    <source>
        <dbReference type="Proteomes" id="UP000198882"/>
    </source>
</evidence>
<keyword evidence="3" id="KW-1185">Reference proteome</keyword>
<feature type="compositionally biased region" description="Acidic residues" evidence="1">
    <location>
        <begin position="140"/>
        <end position="152"/>
    </location>
</feature>
<organism evidence="2 3">
    <name type="scientific">Natronorubrum texcoconense</name>
    <dbReference type="NCBI Taxonomy" id="1095776"/>
    <lineage>
        <taxon>Archaea</taxon>
        <taxon>Methanobacteriati</taxon>
        <taxon>Methanobacteriota</taxon>
        <taxon>Stenosarchaea group</taxon>
        <taxon>Halobacteria</taxon>
        <taxon>Halobacteriales</taxon>
        <taxon>Natrialbaceae</taxon>
        <taxon>Natronorubrum</taxon>
    </lineage>
</organism>
<accession>A0A1G9H187</accession>
<gene>
    <name evidence="2" type="ORF">SAMN04515672_0098</name>
</gene>
<evidence type="ECO:0000256" key="1">
    <source>
        <dbReference type="SAM" id="MobiDB-lite"/>
    </source>
</evidence>
<protein>
    <submittedName>
        <fullName evidence="2">Uncharacterized protein</fullName>
    </submittedName>
</protein>
<feature type="region of interest" description="Disordered" evidence="1">
    <location>
        <begin position="1"/>
        <end position="100"/>
    </location>
</feature>
<feature type="compositionally biased region" description="Acidic residues" evidence="1">
    <location>
        <begin position="51"/>
        <end position="61"/>
    </location>
</feature>
<dbReference type="Proteomes" id="UP000198882">
    <property type="component" value="Unassembled WGS sequence"/>
</dbReference>
<sequence length="202" mass="20847">MSVIETVMSTDSTGTEVFADVEPDPDAVLAEFGVESPDDLEDGGGAHDTIPDDQLDVDDTTAAELFADLADEETAERSNGTDTESEDADSDEPAPDVDDLGFEFVGDSDVVVRDDGDVIESAAAELGDLVAGDSSLENGTDADDGLEATDATDAERTAETADSTAKLTVRSEPADGLELVGPDPTPTRVTNDAFGGLEADAR</sequence>
<evidence type="ECO:0000313" key="2">
    <source>
        <dbReference type="EMBL" id="SDL06661.1"/>
    </source>
</evidence>
<name>A0A1G9H187_9EURY</name>
<feature type="region of interest" description="Disordered" evidence="1">
    <location>
        <begin position="130"/>
        <end position="202"/>
    </location>
</feature>
<proteinExistence type="predicted"/>
<reference evidence="3" key="1">
    <citation type="submission" date="2016-10" db="EMBL/GenBank/DDBJ databases">
        <authorList>
            <person name="Varghese N."/>
            <person name="Submissions S."/>
        </authorList>
    </citation>
    <scope>NUCLEOTIDE SEQUENCE [LARGE SCALE GENOMIC DNA]</scope>
    <source>
        <strain evidence="3">B4,CECT 8067,JCM 17497</strain>
    </source>
</reference>
<dbReference type="STRING" id="1095776.SAMN04515672_0098"/>
<dbReference type="AlphaFoldDB" id="A0A1G9H187"/>
<feature type="compositionally biased region" description="Acidic residues" evidence="1">
    <location>
        <begin position="83"/>
        <end position="100"/>
    </location>
</feature>